<proteinExistence type="predicted"/>
<accession>A0A0E9W2P4</accession>
<sequence length="21" mass="2561">MKDDKIEVLWIVGNRNIEKFL</sequence>
<protein>
    <submittedName>
        <fullName evidence="1">Uncharacterized protein</fullName>
    </submittedName>
</protein>
<reference evidence="1" key="1">
    <citation type="submission" date="2014-11" db="EMBL/GenBank/DDBJ databases">
        <authorList>
            <person name="Amaro Gonzalez C."/>
        </authorList>
    </citation>
    <scope>NUCLEOTIDE SEQUENCE</scope>
</reference>
<name>A0A0E9W2P4_ANGAN</name>
<evidence type="ECO:0000313" key="1">
    <source>
        <dbReference type="EMBL" id="JAH83743.1"/>
    </source>
</evidence>
<organism evidence="1">
    <name type="scientific">Anguilla anguilla</name>
    <name type="common">European freshwater eel</name>
    <name type="synonym">Muraena anguilla</name>
    <dbReference type="NCBI Taxonomy" id="7936"/>
    <lineage>
        <taxon>Eukaryota</taxon>
        <taxon>Metazoa</taxon>
        <taxon>Chordata</taxon>
        <taxon>Craniata</taxon>
        <taxon>Vertebrata</taxon>
        <taxon>Euteleostomi</taxon>
        <taxon>Actinopterygii</taxon>
        <taxon>Neopterygii</taxon>
        <taxon>Teleostei</taxon>
        <taxon>Anguilliformes</taxon>
        <taxon>Anguillidae</taxon>
        <taxon>Anguilla</taxon>
    </lineage>
</organism>
<reference evidence="1" key="2">
    <citation type="journal article" date="2015" name="Fish Shellfish Immunol.">
        <title>Early steps in the European eel (Anguilla anguilla)-Vibrio vulnificus interaction in the gills: Role of the RtxA13 toxin.</title>
        <authorList>
            <person name="Callol A."/>
            <person name="Pajuelo D."/>
            <person name="Ebbesson L."/>
            <person name="Teles M."/>
            <person name="MacKenzie S."/>
            <person name="Amaro C."/>
        </authorList>
    </citation>
    <scope>NUCLEOTIDE SEQUENCE</scope>
</reference>
<dbReference type="EMBL" id="GBXM01024834">
    <property type="protein sequence ID" value="JAH83743.1"/>
    <property type="molecule type" value="Transcribed_RNA"/>
</dbReference>
<dbReference type="AlphaFoldDB" id="A0A0E9W2P4"/>